<feature type="non-terminal residue" evidence="2">
    <location>
        <position position="1"/>
    </location>
</feature>
<proteinExistence type="predicted"/>
<dbReference type="EMBL" id="BKCJ011090229">
    <property type="protein sequence ID" value="GFC83581.1"/>
    <property type="molecule type" value="Genomic_DNA"/>
</dbReference>
<name>A0A699RLV2_TANCI</name>
<dbReference type="AlphaFoldDB" id="A0A699RLV2"/>
<feature type="region of interest" description="Disordered" evidence="1">
    <location>
        <begin position="108"/>
        <end position="133"/>
    </location>
</feature>
<sequence length="232" mass="25668">LVRNVDSSSKFYMYPHFIQLIIQAQVCDLSTHTTCFISLALTQKVFANIRRVRKGFFGVETPLFDGMIADRQPAKEELGAKQVQVDAAVAVAVVEYVAKDVAHVATPSPPLHGISSPPQEPSSPPQQPHVTPPALTEGEAFLATFQQGRMMNEDEEIELVKDAKIAESEGRQADKQAEIYNIDLDHSSKVLSMQEDDTEVQEVVEVVTTTITPHQGETVRCNILINITQDDR</sequence>
<protein>
    <submittedName>
        <fullName evidence="2">Uncharacterized protein</fullName>
    </submittedName>
</protein>
<reference evidence="2" key="1">
    <citation type="journal article" date="2019" name="Sci. Rep.">
        <title>Draft genome of Tanacetum cinerariifolium, the natural source of mosquito coil.</title>
        <authorList>
            <person name="Yamashiro T."/>
            <person name="Shiraishi A."/>
            <person name="Satake H."/>
            <person name="Nakayama K."/>
        </authorList>
    </citation>
    <scope>NUCLEOTIDE SEQUENCE</scope>
</reference>
<accession>A0A699RLV2</accession>
<comment type="caution">
    <text evidence="2">The sequence shown here is derived from an EMBL/GenBank/DDBJ whole genome shotgun (WGS) entry which is preliminary data.</text>
</comment>
<feature type="compositionally biased region" description="Pro residues" evidence="1">
    <location>
        <begin position="118"/>
        <end position="131"/>
    </location>
</feature>
<gene>
    <name evidence="2" type="ORF">Tci_855551</name>
</gene>
<evidence type="ECO:0000256" key="1">
    <source>
        <dbReference type="SAM" id="MobiDB-lite"/>
    </source>
</evidence>
<evidence type="ECO:0000313" key="2">
    <source>
        <dbReference type="EMBL" id="GFC83581.1"/>
    </source>
</evidence>
<organism evidence="2">
    <name type="scientific">Tanacetum cinerariifolium</name>
    <name type="common">Dalmatian daisy</name>
    <name type="synonym">Chrysanthemum cinerariifolium</name>
    <dbReference type="NCBI Taxonomy" id="118510"/>
    <lineage>
        <taxon>Eukaryota</taxon>
        <taxon>Viridiplantae</taxon>
        <taxon>Streptophyta</taxon>
        <taxon>Embryophyta</taxon>
        <taxon>Tracheophyta</taxon>
        <taxon>Spermatophyta</taxon>
        <taxon>Magnoliopsida</taxon>
        <taxon>eudicotyledons</taxon>
        <taxon>Gunneridae</taxon>
        <taxon>Pentapetalae</taxon>
        <taxon>asterids</taxon>
        <taxon>campanulids</taxon>
        <taxon>Asterales</taxon>
        <taxon>Asteraceae</taxon>
        <taxon>Asteroideae</taxon>
        <taxon>Anthemideae</taxon>
        <taxon>Anthemidinae</taxon>
        <taxon>Tanacetum</taxon>
    </lineage>
</organism>